<dbReference type="InterPro" id="IPR018201">
    <property type="entry name" value="Ketoacyl_synth_AS"/>
</dbReference>
<dbReference type="NCBIfam" id="NF005589">
    <property type="entry name" value="PRK07314.1"/>
    <property type="match status" value="1"/>
</dbReference>
<dbReference type="GO" id="GO:0005829">
    <property type="term" value="C:cytosol"/>
    <property type="evidence" value="ECO:0007669"/>
    <property type="project" value="TreeGrafter"/>
</dbReference>
<evidence type="ECO:0000313" key="19">
    <source>
        <dbReference type="Proteomes" id="UP000501452"/>
    </source>
</evidence>
<comment type="catalytic activity">
    <reaction evidence="12 14">
        <text>(9Z)-hexadecenoyl-[ACP] + malonyl-[ACP] + H(+) = 3-oxo-(11Z)-octadecenoyl-[ACP] + holo-[ACP] + CO2</text>
        <dbReference type="Rhea" id="RHEA:55040"/>
        <dbReference type="Rhea" id="RHEA-COMP:9623"/>
        <dbReference type="Rhea" id="RHEA-COMP:9685"/>
        <dbReference type="Rhea" id="RHEA-COMP:10800"/>
        <dbReference type="Rhea" id="RHEA-COMP:14074"/>
        <dbReference type="ChEBI" id="CHEBI:15378"/>
        <dbReference type="ChEBI" id="CHEBI:16526"/>
        <dbReference type="ChEBI" id="CHEBI:64479"/>
        <dbReference type="ChEBI" id="CHEBI:78449"/>
        <dbReference type="ChEBI" id="CHEBI:83989"/>
        <dbReference type="ChEBI" id="CHEBI:138538"/>
        <dbReference type="EC" id="2.3.1.179"/>
    </reaction>
</comment>
<organism evidence="18 19">
    <name type="scientific">Rubrobacter tropicus</name>
    <dbReference type="NCBI Taxonomy" id="2653851"/>
    <lineage>
        <taxon>Bacteria</taxon>
        <taxon>Bacillati</taxon>
        <taxon>Actinomycetota</taxon>
        <taxon>Rubrobacteria</taxon>
        <taxon>Rubrobacterales</taxon>
        <taxon>Rubrobacteraceae</taxon>
        <taxon>Rubrobacter</taxon>
    </lineage>
</organism>
<dbReference type="Pfam" id="PF00109">
    <property type="entry name" value="ketoacyl-synt"/>
    <property type="match status" value="1"/>
</dbReference>
<dbReference type="InterPro" id="IPR016039">
    <property type="entry name" value="Thiolase-like"/>
</dbReference>
<accession>A0A6G8Q8X9</accession>
<gene>
    <name evidence="18" type="primary">fabF</name>
    <name evidence="18" type="ORF">GBA63_10000</name>
</gene>
<dbReference type="UniPathway" id="UPA00094"/>
<evidence type="ECO:0000256" key="15">
    <source>
        <dbReference type="PIRSR" id="PIRSR000447-1"/>
    </source>
</evidence>
<evidence type="ECO:0000313" key="18">
    <source>
        <dbReference type="EMBL" id="QIN82944.1"/>
    </source>
</evidence>
<evidence type="ECO:0000256" key="12">
    <source>
        <dbReference type="ARBA" id="ARBA00047318"/>
    </source>
</evidence>
<feature type="active site" description="For beta-ketoacyl synthase activity" evidence="15">
    <location>
        <position position="171"/>
    </location>
</feature>
<comment type="similarity">
    <text evidence="2 14 16">Belongs to the thiolase-like superfamily. Beta-ketoacyl-ACP synthases family.</text>
</comment>
<dbReference type="KEGG" id="rub:GBA63_10000"/>
<evidence type="ECO:0000256" key="10">
    <source>
        <dbReference type="ARBA" id="ARBA00023315"/>
    </source>
</evidence>
<dbReference type="RefSeq" id="WP_166175754.1">
    <property type="nucleotide sequence ID" value="NZ_CP045119.1"/>
</dbReference>
<dbReference type="InterPro" id="IPR014030">
    <property type="entry name" value="Ketoacyl_synth_N"/>
</dbReference>
<evidence type="ECO:0000256" key="6">
    <source>
        <dbReference type="ARBA" id="ARBA00022679"/>
    </source>
</evidence>
<evidence type="ECO:0000256" key="11">
    <source>
        <dbReference type="ARBA" id="ARBA00024006"/>
    </source>
</evidence>
<dbReference type="GO" id="GO:0004315">
    <property type="term" value="F:3-oxoacyl-[acyl-carrier-protein] synthase activity"/>
    <property type="evidence" value="ECO:0007669"/>
    <property type="project" value="UniProtKB-UniRule"/>
</dbReference>
<evidence type="ECO:0000256" key="14">
    <source>
        <dbReference type="PIRNR" id="PIRNR000447"/>
    </source>
</evidence>
<dbReference type="InterPro" id="IPR017568">
    <property type="entry name" value="3-oxoacyl-ACP_synth-2"/>
</dbReference>
<dbReference type="InterPro" id="IPR014031">
    <property type="entry name" value="Ketoacyl_synth_C"/>
</dbReference>
<dbReference type="PIRSF" id="PIRSF000447">
    <property type="entry name" value="KAS_II"/>
    <property type="match status" value="1"/>
</dbReference>
<dbReference type="PANTHER" id="PTHR11712">
    <property type="entry name" value="POLYKETIDE SYNTHASE-RELATED"/>
    <property type="match status" value="1"/>
</dbReference>
<keyword evidence="9 14" id="KW-0275">Fatty acid biosynthesis</keyword>
<evidence type="ECO:0000256" key="7">
    <source>
        <dbReference type="ARBA" id="ARBA00022832"/>
    </source>
</evidence>
<dbReference type="EC" id="2.3.1.179" evidence="3 14"/>
<comment type="pathway">
    <text evidence="1 14">Lipid metabolism; fatty acid biosynthesis.</text>
</comment>
<dbReference type="AlphaFoldDB" id="A0A6G8Q8X9"/>
<dbReference type="SUPFAM" id="SSF53901">
    <property type="entry name" value="Thiolase-like"/>
    <property type="match status" value="2"/>
</dbReference>
<evidence type="ECO:0000256" key="3">
    <source>
        <dbReference type="ARBA" id="ARBA00012356"/>
    </source>
</evidence>
<evidence type="ECO:0000256" key="8">
    <source>
        <dbReference type="ARBA" id="ARBA00023098"/>
    </source>
</evidence>
<dbReference type="CDD" id="cd00834">
    <property type="entry name" value="KAS_I_II"/>
    <property type="match status" value="1"/>
</dbReference>
<dbReference type="PROSITE" id="PS00606">
    <property type="entry name" value="KS3_1"/>
    <property type="match status" value="1"/>
</dbReference>
<sequence>MTQPPTNGRGRALITGAGAVTPLGTGVENFWDAALHGKSGIGPITQFDASPFPSRIAGECSDFDPTDFMSKKQARRMDRFAQLGVAAGLEAAESAGVGDVIRETPERVAIVLGSGIGGLSTWEREYKVLAERGPGRVSPFLITMMVPNMAAGQLAILLGATGPSQCPVLACATGGEAIAEGLELIRRGDADVVIAGSSEAPITPLSMSGFCAIRAVSRYNGDPAHASRPFDAGRDGFVMSEGAGAVVLESEEHAAKRGIEPIAAVAGYGRTTDAYHVTAPDEQGRGVERAMLRALEDSGLTAEEVGHVNAHATATPTGDAPETKAISRVMPHARVSGTKSMTGHSFGAVGATEGIMCALALKQKILPPTINLENLAEDCEELDYVVGEAAEAPDLKAAISNSMGFGGHNVVVAFTSVE</sequence>
<comment type="function">
    <text evidence="11 14">Involved in the type II fatty acid elongation cycle. Catalyzes the elongation of a wide range of acyl-ACP by the addition of two carbons from malonyl-ACP to an acyl acceptor. Can efficiently catalyze the conversion of palmitoleoyl-ACP (cis-hexadec-9-enoyl-ACP) to cis-vaccenoyl-ACP (cis-octadec-11-enoyl-ACP), an essential step in the thermal regulation of fatty acid composition.</text>
</comment>
<name>A0A6G8Q8X9_9ACTN</name>
<evidence type="ECO:0000256" key="2">
    <source>
        <dbReference type="ARBA" id="ARBA00008467"/>
    </source>
</evidence>
<protein>
    <recommendedName>
        <fullName evidence="4 14">3-oxoacyl-[acyl-carrier-protein] synthase 2</fullName>
        <ecNumber evidence="3 14">2.3.1.179</ecNumber>
    </recommendedName>
</protein>
<keyword evidence="7" id="KW-0276">Fatty acid metabolism</keyword>
<keyword evidence="5 14" id="KW-0444">Lipid biosynthesis</keyword>
<reference evidence="18 19" key="1">
    <citation type="submission" date="2019-10" db="EMBL/GenBank/DDBJ databases">
        <title>Rubrobacter sp nov SCSIO 52090 isolated from a deep-sea sediment in the South China Sea.</title>
        <authorList>
            <person name="Chen R.W."/>
        </authorList>
    </citation>
    <scope>NUCLEOTIDE SEQUENCE [LARGE SCALE GENOMIC DNA]</scope>
    <source>
        <strain evidence="18 19">SCSIO 52909</strain>
    </source>
</reference>
<comment type="catalytic activity">
    <reaction evidence="13 14">
        <text>a fatty acyl-[ACP] + malonyl-[ACP] + H(+) = a 3-oxoacyl-[ACP] + holo-[ACP] + CO2</text>
        <dbReference type="Rhea" id="RHEA:22836"/>
        <dbReference type="Rhea" id="RHEA-COMP:9623"/>
        <dbReference type="Rhea" id="RHEA-COMP:9685"/>
        <dbReference type="Rhea" id="RHEA-COMP:9916"/>
        <dbReference type="Rhea" id="RHEA-COMP:14125"/>
        <dbReference type="ChEBI" id="CHEBI:15378"/>
        <dbReference type="ChEBI" id="CHEBI:16526"/>
        <dbReference type="ChEBI" id="CHEBI:64479"/>
        <dbReference type="ChEBI" id="CHEBI:78449"/>
        <dbReference type="ChEBI" id="CHEBI:78776"/>
        <dbReference type="ChEBI" id="CHEBI:138651"/>
    </reaction>
</comment>
<keyword evidence="10 14" id="KW-0012">Acyltransferase</keyword>
<dbReference type="InterPro" id="IPR000794">
    <property type="entry name" value="Beta-ketoacyl_synthase"/>
</dbReference>
<evidence type="ECO:0000256" key="13">
    <source>
        <dbReference type="ARBA" id="ARBA00047659"/>
    </source>
</evidence>
<dbReference type="Gene3D" id="3.40.47.10">
    <property type="match status" value="1"/>
</dbReference>
<evidence type="ECO:0000256" key="16">
    <source>
        <dbReference type="RuleBase" id="RU003694"/>
    </source>
</evidence>
<keyword evidence="8" id="KW-0443">Lipid metabolism</keyword>
<evidence type="ECO:0000256" key="4">
    <source>
        <dbReference type="ARBA" id="ARBA00014657"/>
    </source>
</evidence>
<proteinExistence type="inferred from homology"/>
<dbReference type="GO" id="GO:0006633">
    <property type="term" value="P:fatty acid biosynthetic process"/>
    <property type="evidence" value="ECO:0007669"/>
    <property type="project" value="UniProtKB-UniRule"/>
</dbReference>
<dbReference type="NCBIfam" id="TIGR03150">
    <property type="entry name" value="fabF"/>
    <property type="match status" value="1"/>
</dbReference>
<evidence type="ECO:0000259" key="17">
    <source>
        <dbReference type="PROSITE" id="PS52004"/>
    </source>
</evidence>
<evidence type="ECO:0000256" key="5">
    <source>
        <dbReference type="ARBA" id="ARBA00022516"/>
    </source>
</evidence>
<dbReference type="PANTHER" id="PTHR11712:SF336">
    <property type="entry name" value="3-OXOACYL-[ACYL-CARRIER-PROTEIN] SYNTHASE, MITOCHONDRIAL"/>
    <property type="match status" value="1"/>
</dbReference>
<keyword evidence="19" id="KW-1185">Reference proteome</keyword>
<dbReference type="FunFam" id="3.40.47.10:FF:000018">
    <property type="entry name" value="3-oxoacyl-[acyl-carrier-protein] synthase 2"/>
    <property type="match status" value="1"/>
</dbReference>
<evidence type="ECO:0000256" key="1">
    <source>
        <dbReference type="ARBA" id="ARBA00005194"/>
    </source>
</evidence>
<evidence type="ECO:0000256" key="9">
    <source>
        <dbReference type="ARBA" id="ARBA00023160"/>
    </source>
</evidence>
<keyword evidence="6 14" id="KW-0808">Transferase</keyword>
<dbReference type="PROSITE" id="PS52004">
    <property type="entry name" value="KS3_2"/>
    <property type="match status" value="1"/>
</dbReference>
<dbReference type="SMART" id="SM00825">
    <property type="entry name" value="PKS_KS"/>
    <property type="match status" value="1"/>
</dbReference>
<dbReference type="EMBL" id="CP045119">
    <property type="protein sequence ID" value="QIN82944.1"/>
    <property type="molecule type" value="Genomic_DNA"/>
</dbReference>
<feature type="domain" description="Ketosynthase family 3 (KS3)" evidence="17">
    <location>
        <begin position="9"/>
        <end position="416"/>
    </location>
</feature>
<dbReference type="InterPro" id="IPR020841">
    <property type="entry name" value="PKS_Beta-ketoAc_synthase_dom"/>
</dbReference>
<dbReference type="Proteomes" id="UP000501452">
    <property type="component" value="Chromosome"/>
</dbReference>
<dbReference type="Pfam" id="PF02801">
    <property type="entry name" value="Ketoacyl-synt_C"/>
    <property type="match status" value="1"/>
</dbReference>